<evidence type="ECO:0000256" key="7">
    <source>
        <dbReference type="ARBA" id="ARBA00023065"/>
    </source>
</evidence>
<keyword evidence="7 12" id="KW-0406">Ion transport</keyword>
<evidence type="ECO:0000256" key="12">
    <source>
        <dbReference type="RuleBase" id="RU003848"/>
    </source>
</evidence>
<evidence type="ECO:0000256" key="13">
    <source>
        <dbReference type="SAM" id="Phobius"/>
    </source>
</evidence>
<keyword evidence="5 12" id="KW-0375">Hydrogen ion transport</keyword>
<dbReference type="InterPro" id="IPR002146">
    <property type="entry name" value="ATP_synth_b/b'su_bac/chlpt"/>
</dbReference>
<dbReference type="GO" id="GO:0012505">
    <property type="term" value="C:endomembrane system"/>
    <property type="evidence" value="ECO:0007669"/>
    <property type="project" value="UniProtKB-SubCell"/>
</dbReference>
<dbReference type="eggNOG" id="COG0711">
    <property type="taxonomic scope" value="Bacteria"/>
</dbReference>
<keyword evidence="14" id="KW-0378">Hydrolase</keyword>
<keyword evidence="2 12" id="KW-0813">Transport</keyword>
<feature type="transmembrane region" description="Helical" evidence="13">
    <location>
        <begin position="6"/>
        <end position="30"/>
    </location>
</feature>
<comment type="function">
    <text evidence="10">F(1)F(0) ATP synthase produces ATP from ADP in the presence of a proton or sodium gradient. F-type ATPases consist of two structural domains, F(1) containing the extramembraneous catalytic core and F(0) containing the membrane proton channel, linked together by a central stalk and a peripheral stalk. During catalysis, ATP synthesis in the catalytic domain of F(1) is coupled via a rotary mechanism of the central stalk subunits to proton translocation.</text>
</comment>
<protein>
    <submittedName>
        <fullName evidence="14">F0F1 ATP synthase subunit B</fullName>
        <ecNumber evidence="14">3.6.3.14</ecNumber>
    </submittedName>
</protein>
<evidence type="ECO:0000256" key="11">
    <source>
        <dbReference type="ARBA" id="ARBA00037847"/>
    </source>
</evidence>
<keyword evidence="3 12" id="KW-0138">CF(0)</keyword>
<sequence length="131" mass="14937">MGDITLFGLPISLGTMIYQASIFTILVLILKKFVLKKLVDILDKRKERIEDQLKLTEKCKFDAKVNLEASEAILKQAKIEAREIIKHSEIKAKLIIQEAKEEAKEIKKDAKVEAFRTNTHTFPQNTQIKGA</sequence>
<dbReference type="AlphaFoldDB" id="K6CGD7"/>
<evidence type="ECO:0000256" key="6">
    <source>
        <dbReference type="ARBA" id="ARBA00022989"/>
    </source>
</evidence>
<evidence type="ECO:0000256" key="4">
    <source>
        <dbReference type="ARBA" id="ARBA00022692"/>
    </source>
</evidence>
<evidence type="ECO:0000256" key="8">
    <source>
        <dbReference type="ARBA" id="ARBA00023136"/>
    </source>
</evidence>
<comment type="caution">
    <text evidence="14">The sequence shown here is derived from an EMBL/GenBank/DDBJ whole genome shotgun (WGS) entry which is preliminary data.</text>
</comment>
<dbReference type="GO" id="GO:0046961">
    <property type="term" value="F:proton-transporting ATPase activity, rotational mechanism"/>
    <property type="evidence" value="ECO:0007669"/>
    <property type="project" value="TreeGrafter"/>
</dbReference>
<name>K6CGD7_9BACI</name>
<dbReference type="GO" id="GO:0015986">
    <property type="term" value="P:proton motive force-driven ATP synthesis"/>
    <property type="evidence" value="ECO:0007669"/>
    <property type="project" value="InterPro"/>
</dbReference>
<evidence type="ECO:0000313" key="14">
    <source>
        <dbReference type="EMBL" id="EKN70205.1"/>
    </source>
</evidence>
<keyword evidence="6 13" id="KW-1133">Transmembrane helix</keyword>
<dbReference type="PANTHER" id="PTHR33445:SF1">
    <property type="entry name" value="ATP SYNTHASE SUBUNIT B"/>
    <property type="match status" value="1"/>
</dbReference>
<dbReference type="CDD" id="cd06503">
    <property type="entry name" value="ATP-synt_Fo_b"/>
    <property type="match status" value="1"/>
</dbReference>
<dbReference type="OrthoDB" id="2881604at2"/>
<evidence type="ECO:0000256" key="9">
    <source>
        <dbReference type="ARBA" id="ARBA00023310"/>
    </source>
</evidence>
<dbReference type="STRING" id="1117379.BABA_05951"/>
<comment type="subcellular location">
    <subcellularLocation>
        <location evidence="11">Endomembrane system</location>
        <topology evidence="11">Single-pass membrane protein</topology>
    </subcellularLocation>
</comment>
<organism evidence="14 15">
    <name type="scientific">Neobacillus bataviensis LMG 21833</name>
    <dbReference type="NCBI Taxonomy" id="1117379"/>
    <lineage>
        <taxon>Bacteria</taxon>
        <taxon>Bacillati</taxon>
        <taxon>Bacillota</taxon>
        <taxon>Bacilli</taxon>
        <taxon>Bacillales</taxon>
        <taxon>Bacillaceae</taxon>
        <taxon>Neobacillus</taxon>
    </lineage>
</organism>
<dbReference type="Pfam" id="PF00430">
    <property type="entry name" value="ATP-synt_B"/>
    <property type="match status" value="1"/>
</dbReference>
<evidence type="ECO:0000256" key="3">
    <source>
        <dbReference type="ARBA" id="ARBA00022547"/>
    </source>
</evidence>
<dbReference type="EMBL" id="AJLS01000041">
    <property type="protein sequence ID" value="EKN70205.1"/>
    <property type="molecule type" value="Genomic_DNA"/>
</dbReference>
<dbReference type="RefSeq" id="WP_007084217.1">
    <property type="nucleotide sequence ID" value="NZ_AJLS01000041.1"/>
</dbReference>
<gene>
    <name evidence="14" type="ORF">BABA_05951</name>
</gene>
<evidence type="ECO:0000313" key="15">
    <source>
        <dbReference type="Proteomes" id="UP000006316"/>
    </source>
</evidence>
<keyword evidence="4 12" id="KW-0812">Transmembrane</keyword>
<comment type="similarity">
    <text evidence="1 12">Belongs to the ATPase B chain family.</text>
</comment>
<dbReference type="GO" id="GO:0016787">
    <property type="term" value="F:hydrolase activity"/>
    <property type="evidence" value="ECO:0007669"/>
    <property type="project" value="UniProtKB-KW"/>
</dbReference>
<keyword evidence="8 13" id="KW-0472">Membrane</keyword>
<evidence type="ECO:0000256" key="1">
    <source>
        <dbReference type="ARBA" id="ARBA00005513"/>
    </source>
</evidence>
<dbReference type="EC" id="3.6.3.14" evidence="14"/>
<accession>K6CGD7</accession>
<evidence type="ECO:0000256" key="2">
    <source>
        <dbReference type="ARBA" id="ARBA00022448"/>
    </source>
</evidence>
<dbReference type="Proteomes" id="UP000006316">
    <property type="component" value="Unassembled WGS sequence"/>
</dbReference>
<dbReference type="GO" id="GO:0045259">
    <property type="term" value="C:proton-transporting ATP synthase complex"/>
    <property type="evidence" value="ECO:0007669"/>
    <property type="project" value="UniProtKB-KW"/>
</dbReference>
<dbReference type="PATRIC" id="fig|1117379.3.peg.1243"/>
<evidence type="ECO:0000256" key="10">
    <source>
        <dbReference type="ARBA" id="ARBA00025198"/>
    </source>
</evidence>
<dbReference type="InterPro" id="IPR050059">
    <property type="entry name" value="ATP_synthase_B_chain"/>
</dbReference>
<reference evidence="14 15" key="1">
    <citation type="journal article" date="2012" name="Front. Microbiol.">
        <title>Redundancy and modularity in membrane-associated dissimilatory nitrate reduction in Bacillus.</title>
        <authorList>
            <person name="Heylen K."/>
            <person name="Keltjens J."/>
        </authorList>
    </citation>
    <scope>NUCLEOTIDE SEQUENCE [LARGE SCALE GENOMIC DNA]</scope>
    <source>
        <strain evidence="15">LMG 21833T</strain>
    </source>
</reference>
<evidence type="ECO:0000256" key="5">
    <source>
        <dbReference type="ARBA" id="ARBA00022781"/>
    </source>
</evidence>
<keyword evidence="15" id="KW-1185">Reference proteome</keyword>
<keyword evidence="9" id="KW-0066">ATP synthesis</keyword>
<dbReference type="PANTHER" id="PTHR33445">
    <property type="entry name" value="ATP SYNTHASE SUBUNIT B', CHLOROPLASTIC"/>
    <property type="match status" value="1"/>
</dbReference>
<proteinExistence type="inferred from homology"/>